<dbReference type="KEGG" id="pca:Pcar_3241"/>
<dbReference type="Proteomes" id="UP000002534">
    <property type="component" value="Chromosome"/>
</dbReference>
<sequence>MFLKKINFSLTASKVMIISRDMMFRPPQPNLLFNLAPNYYSQEAFHPPDCVQLRRFLDR</sequence>
<evidence type="ECO:0000313" key="2">
    <source>
        <dbReference type="Proteomes" id="UP000002534"/>
    </source>
</evidence>
<evidence type="ECO:0000313" key="1">
    <source>
        <dbReference type="EMBL" id="ABI81861.1"/>
    </source>
</evidence>
<keyword evidence="2" id="KW-1185">Reference proteome</keyword>
<name>Q0C6S6_SYNC1</name>
<reference evidence="1 2" key="2">
    <citation type="journal article" date="2012" name="BMC Genomics">
        <title>The genome of Pelobacter carbinolicus reveals surprising metabolic capabilities and physiological features.</title>
        <authorList>
            <person name="Aklujkar M."/>
            <person name="Haveman S.A."/>
            <person name="Didonato R.Jr."/>
            <person name="Chertkov O."/>
            <person name="Han C.S."/>
            <person name="Land M.L."/>
            <person name="Brown P."/>
            <person name="Lovley D.R."/>
        </authorList>
    </citation>
    <scope>NUCLEOTIDE SEQUENCE [LARGE SCALE GENOMIC DNA]</scope>
    <source>
        <strain evidence="2">DSM 2380 / NBRC 103641 / GraBd1</strain>
    </source>
</reference>
<protein>
    <submittedName>
        <fullName evidence="1">Uncharacterized protein</fullName>
    </submittedName>
</protein>
<gene>
    <name evidence="1" type="ordered locus">Pcar_3241</name>
</gene>
<accession>Q0C6S6</accession>
<proteinExistence type="predicted"/>
<dbReference type="STRING" id="338963.Pcar_3241"/>
<dbReference type="EMBL" id="CP000142">
    <property type="protein sequence ID" value="ABI81861.1"/>
    <property type="molecule type" value="Genomic_DNA"/>
</dbReference>
<reference evidence="2" key="1">
    <citation type="submission" date="2005-10" db="EMBL/GenBank/DDBJ databases">
        <title>Complete sequence of Pelobacter carbinolicus DSM 2380.</title>
        <authorList>
            <person name="Copeland A."/>
            <person name="Lucas S."/>
            <person name="Lapidus A."/>
            <person name="Barry K."/>
            <person name="Detter J.C."/>
            <person name="Glavina T."/>
            <person name="Hammon N."/>
            <person name="Israni S."/>
            <person name="Pitluck S."/>
            <person name="Chertkov O."/>
            <person name="Schmutz J."/>
            <person name="Larimer F."/>
            <person name="Land M."/>
            <person name="Kyrpides N."/>
            <person name="Ivanova N."/>
            <person name="Richardson P."/>
        </authorList>
    </citation>
    <scope>NUCLEOTIDE SEQUENCE [LARGE SCALE GENOMIC DNA]</scope>
    <source>
        <strain evidence="2">DSM 2380 / NBRC 103641 / GraBd1</strain>
    </source>
</reference>
<organism evidence="1 2">
    <name type="scientific">Syntrophotalea carbinolica (strain DSM 2380 / NBRC 103641 / GraBd1)</name>
    <name type="common">Pelobacter carbinolicus</name>
    <dbReference type="NCBI Taxonomy" id="338963"/>
    <lineage>
        <taxon>Bacteria</taxon>
        <taxon>Pseudomonadati</taxon>
        <taxon>Thermodesulfobacteriota</taxon>
        <taxon>Desulfuromonadia</taxon>
        <taxon>Desulfuromonadales</taxon>
        <taxon>Syntrophotaleaceae</taxon>
        <taxon>Syntrophotalea</taxon>
    </lineage>
</organism>
<dbReference type="AlphaFoldDB" id="Q0C6S6"/>
<dbReference type="HOGENOM" id="CLU_2956492_0_0_7"/>